<evidence type="ECO:0008006" key="4">
    <source>
        <dbReference type="Google" id="ProtNLM"/>
    </source>
</evidence>
<keyword evidence="3" id="KW-1185">Reference proteome</keyword>
<keyword evidence="1" id="KW-0472">Membrane</keyword>
<dbReference type="InterPro" id="IPR021741">
    <property type="entry name" value="DUF3311"/>
</dbReference>
<reference evidence="2" key="1">
    <citation type="journal article" date="2014" name="Int. J. Syst. Evol. Microbiol.">
        <title>Complete genome sequence of Corynebacterium casei LMG S-19264T (=DSM 44701T), isolated from a smear-ripened cheese.</title>
        <authorList>
            <consortium name="US DOE Joint Genome Institute (JGI-PGF)"/>
            <person name="Walter F."/>
            <person name="Albersmeier A."/>
            <person name="Kalinowski J."/>
            <person name="Ruckert C."/>
        </authorList>
    </citation>
    <scope>NUCLEOTIDE SEQUENCE</scope>
    <source>
        <strain evidence="2">CGMCC 4.7430</strain>
    </source>
</reference>
<comment type="caution">
    <text evidence="2">The sequence shown here is derived from an EMBL/GenBank/DDBJ whole genome shotgun (WGS) entry which is preliminary data.</text>
</comment>
<name>A0A918A409_9ACTN</name>
<dbReference type="RefSeq" id="WP_189139159.1">
    <property type="nucleotide sequence ID" value="NZ_BMNK01000004.1"/>
</dbReference>
<organism evidence="2 3">
    <name type="scientific">Nonomuraea glycinis</name>
    <dbReference type="NCBI Taxonomy" id="2047744"/>
    <lineage>
        <taxon>Bacteria</taxon>
        <taxon>Bacillati</taxon>
        <taxon>Actinomycetota</taxon>
        <taxon>Actinomycetes</taxon>
        <taxon>Streptosporangiales</taxon>
        <taxon>Streptosporangiaceae</taxon>
        <taxon>Nonomuraea</taxon>
    </lineage>
</organism>
<keyword evidence="1" id="KW-0812">Transmembrane</keyword>
<evidence type="ECO:0000313" key="2">
    <source>
        <dbReference type="EMBL" id="GGP06355.1"/>
    </source>
</evidence>
<gene>
    <name evidence="2" type="ORF">GCM10012278_29640</name>
</gene>
<proteinExistence type="predicted"/>
<dbReference type="AlphaFoldDB" id="A0A918A409"/>
<dbReference type="Pfam" id="PF11755">
    <property type="entry name" value="DUF3311"/>
    <property type="match status" value="1"/>
</dbReference>
<dbReference type="EMBL" id="BMNK01000004">
    <property type="protein sequence ID" value="GGP06355.1"/>
    <property type="molecule type" value="Genomic_DNA"/>
</dbReference>
<evidence type="ECO:0000256" key="1">
    <source>
        <dbReference type="SAM" id="Phobius"/>
    </source>
</evidence>
<protein>
    <recommendedName>
        <fullName evidence="4">DUF3311 domain-containing protein</fullName>
    </recommendedName>
</protein>
<accession>A0A918A409</accession>
<feature type="transmembrane region" description="Helical" evidence="1">
    <location>
        <begin position="46"/>
        <end position="66"/>
    </location>
</feature>
<reference evidence="2" key="2">
    <citation type="submission" date="2020-09" db="EMBL/GenBank/DDBJ databases">
        <authorList>
            <person name="Sun Q."/>
            <person name="Zhou Y."/>
        </authorList>
    </citation>
    <scope>NUCLEOTIDE SEQUENCE</scope>
    <source>
        <strain evidence="2">CGMCC 4.7430</strain>
    </source>
</reference>
<keyword evidence="1" id="KW-1133">Transmembrane helix</keyword>
<dbReference type="Proteomes" id="UP000660745">
    <property type="component" value="Unassembled WGS sequence"/>
</dbReference>
<feature type="transmembrane region" description="Helical" evidence="1">
    <location>
        <begin position="17"/>
        <end position="34"/>
    </location>
</feature>
<sequence length="70" mass="8262">MTNPESAQKPRSDRSPWNWLLFLPIVLPLLPFLFNSDEPRLFGFPLFYWLQLAFIIVGVSCTTLVYRMTR</sequence>
<evidence type="ECO:0000313" key="3">
    <source>
        <dbReference type="Proteomes" id="UP000660745"/>
    </source>
</evidence>